<dbReference type="RefSeq" id="WP_084119491.1">
    <property type="nucleotide sequence ID" value="NZ_LT838813.1"/>
</dbReference>
<sequence length="249" mass="27924">MKAFIYSICILTLTFFQQITAHAQAIIDLETGAVFNGYNDVRIPGDQGTLFSLTDDLNSQTKAFYRLRASYIIKSRHFISVLYAPLETQSQGSVANDIFFEGETFAANTLLNGTYKFNSYRLTYRYEIVQNPRFEFGLGATAKIRDAKIGLSSEDLKSEKTNVGFVPIINFRLLWKLDDKFGLLLDGDALAAPQGRAVDVLAAATYNLSDNLMLRVGYRILEGGADNDEVYNFSLFHYASVGISYTFLR</sequence>
<proteinExistence type="predicted"/>
<keyword evidence="1" id="KW-0732">Signal</keyword>
<dbReference type="OrthoDB" id="941853at2"/>
<dbReference type="SUPFAM" id="SSF56935">
    <property type="entry name" value="Porins"/>
    <property type="match status" value="1"/>
</dbReference>
<protein>
    <recommendedName>
        <fullName evidence="4">Outer membrane protein beta-barrel domain-containing protein</fullName>
    </recommendedName>
</protein>
<accession>A0A1W2H1F1</accession>
<gene>
    <name evidence="2" type="ORF">SAMN00777080_1281</name>
</gene>
<name>A0A1W2H1F1_9BACT</name>
<evidence type="ECO:0000313" key="3">
    <source>
        <dbReference type="Proteomes" id="UP000192333"/>
    </source>
</evidence>
<evidence type="ECO:0008006" key="4">
    <source>
        <dbReference type="Google" id="ProtNLM"/>
    </source>
</evidence>
<dbReference type="STRING" id="758820.SAMN00777080_1281"/>
<keyword evidence="3" id="KW-1185">Reference proteome</keyword>
<dbReference type="EMBL" id="LT838813">
    <property type="protein sequence ID" value="SMD42719.1"/>
    <property type="molecule type" value="Genomic_DNA"/>
</dbReference>
<reference evidence="3" key="1">
    <citation type="submission" date="2017-04" db="EMBL/GenBank/DDBJ databases">
        <authorList>
            <person name="Varghese N."/>
            <person name="Submissions S."/>
        </authorList>
    </citation>
    <scope>NUCLEOTIDE SEQUENCE [LARGE SCALE GENOMIC DNA]</scope>
    <source>
        <strain evidence="3">DSM 16537</strain>
    </source>
</reference>
<feature type="chain" id="PRO_5012551800" description="Outer membrane protein beta-barrel domain-containing protein" evidence="1">
    <location>
        <begin position="24"/>
        <end position="249"/>
    </location>
</feature>
<organism evidence="2 3">
    <name type="scientific">Aquiflexum balticum DSM 16537</name>
    <dbReference type="NCBI Taxonomy" id="758820"/>
    <lineage>
        <taxon>Bacteria</taxon>
        <taxon>Pseudomonadati</taxon>
        <taxon>Bacteroidota</taxon>
        <taxon>Cytophagia</taxon>
        <taxon>Cytophagales</taxon>
        <taxon>Cyclobacteriaceae</taxon>
        <taxon>Aquiflexum</taxon>
    </lineage>
</organism>
<evidence type="ECO:0000256" key="1">
    <source>
        <dbReference type="SAM" id="SignalP"/>
    </source>
</evidence>
<dbReference type="Proteomes" id="UP000192333">
    <property type="component" value="Chromosome I"/>
</dbReference>
<evidence type="ECO:0000313" key="2">
    <source>
        <dbReference type="EMBL" id="SMD42719.1"/>
    </source>
</evidence>
<feature type="signal peptide" evidence="1">
    <location>
        <begin position="1"/>
        <end position="23"/>
    </location>
</feature>
<dbReference type="AlphaFoldDB" id="A0A1W2H1F1"/>